<organism evidence="4 5">
    <name type="scientific">Linum tenue</name>
    <dbReference type="NCBI Taxonomy" id="586396"/>
    <lineage>
        <taxon>Eukaryota</taxon>
        <taxon>Viridiplantae</taxon>
        <taxon>Streptophyta</taxon>
        <taxon>Embryophyta</taxon>
        <taxon>Tracheophyta</taxon>
        <taxon>Spermatophyta</taxon>
        <taxon>Magnoliopsida</taxon>
        <taxon>eudicotyledons</taxon>
        <taxon>Gunneridae</taxon>
        <taxon>Pentapetalae</taxon>
        <taxon>rosids</taxon>
        <taxon>fabids</taxon>
        <taxon>Malpighiales</taxon>
        <taxon>Linaceae</taxon>
        <taxon>Linum</taxon>
    </lineage>
</organism>
<accession>A0AAV0HW65</accession>
<evidence type="ECO:0000313" key="4">
    <source>
        <dbReference type="EMBL" id="CAI0389178.1"/>
    </source>
</evidence>
<sequence>MGTSSSRYSSLLVQEPPHPTGPTSPAPLASGGENLQQDSSWVFKFHQRLEWAYYTTAAAAAAILAFSIKGNKDMKDLDDYFRDYVIIMLASAVLVIHFIIVTILLLKDPLRAWGSWEFAGTWGGLLSTDVGLCGYSFVVGQFSASTTIVGPFYMLLFCVYCVVVAHACRFPVVFGASSTWLSTTGAMVWAPGATVSLGKAIWVTVFVGYLFVVRTYMVSQLKTAEDEKVNREKEVAARRVNHRMVAMEAAAAARVAAAEKRAAAAEKQAVEAEARVAAALTGAASAESSGVVEKAVAEASEVAEKVSSEKAVAEASEAAEKAAAERARGSRRECEGKIN</sequence>
<feature type="region of interest" description="Disordered" evidence="2">
    <location>
        <begin position="1"/>
        <end position="32"/>
    </location>
</feature>
<feature type="region of interest" description="Disordered" evidence="2">
    <location>
        <begin position="303"/>
        <end position="339"/>
    </location>
</feature>
<proteinExistence type="predicted"/>
<dbReference type="EMBL" id="CAMGYJ010000003">
    <property type="protein sequence ID" value="CAI0389178.1"/>
    <property type="molecule type" value="Genomic_DNA"/>
</dbReference>
<keyword evidence="1" id="KW-0175">Coiled coil</keyword>
<feature type="transmembrane region" description="Helical" evidence="3">
    <location>
        <begin position="186"/>
        <end position="212"/>
    </location>
</feature>
<name>A0AAV0HW65_9ROSI</name>
<reference evidence="4" key="1">
    <citation type="submission" date="2022-08" db="EMBL/GenBank/DDBJ databases">
        <authorList>
            <person name="Gutierrez-Valencia J."/>
        </authorList>
    </citation>
    <scope>NUCLEOTIDE SEQUENCE</scope>
</reference>
<evidence type="ECO:0000313" key="5">
    <source>
        <dbReference type="Proteomes" id="UP001154282"/>
    </source>
</evidence>
<evidence type="ECO:0000256" key="2">
    <source>
        <dbReference type="SAM" id="MobiDB-lite"/>
    </source>
</evidence>
<keyword evidence="3" id="KW-1133">Transmembrane helix</keyword>
<feature type="transmembrane region" description="Helical" evidence="3">
    <location>
        <begin position="51"/>
        <end position="68"/>
    </location>
</feature>
<feature type="compositionally biased region" description="Pro residues" evidence="2">
    <location>
        <begin position="16"/>
        <end position="25"/>
    </location>
</feature>
<gene>
    <name evidence="4" type="ORF">LITE_LOCUS6119</name>
</gene>
<comment type="caution">
    <text evidence="4">The sequence shown here is derived from an EMBL/GenBank/DDBJ whole genome shotgun (WGS) entry which is preliminary data.</text>
</comment>
<feature type="compositionally biased region" description="Polar residues" evidence="2">
    <location>
        <begin position="1"/>
        <end position="12"/>
    </location>
</feature>
<keyword evidence="3" id="KW-0472">Membrane</keyword>
<evidence type="ECO:0000256" key="3">
    <source>
        <dbReference type="SAM" id="Phobius"/>
    </source>
</evidence>
<keyword evidence="5" id="KW-1185">Reference proteome</keyword>
<feature type="transmembrane region" description="Helical" evidence="3">
    <location>
        <begin position="80"/>
        <end position="106"/>
    </location>
</feature>
<feature type="coiled-coil region" evidence="1">
    <location>
        <begin position="248"/>
        <end position="275"/>
    </location>
</feature>
<protein>
    <submittedName>
        <fullName evidence="4">Uncharacterized protein</fullName>
    </submittedName>
</protein>
<feature type="transmembrane region" description="Helical" evidence="3">
    <location>
        <begin position="152"/>
        <end position="174"/>
    </location>
</feature>
<evidence type="ECO:0000256" key="1">
    <source>
        <dbReference type="SAM" id="Coils"/>
    </source>
</evidence>
<keyword evidence="3" id="KW-0812">Transmembrane</keyword>
<feature type="transmembrane region" description="Helical" evidence="3">
    <location>
        <begin position="118"/>
        <end position="140"/>
    </location>
</feature>
<dbReference type="AlphaFoldDB" id="A0AAV0HW65"/>
<dbReference type="Proteomes" id="UP001154282">
    <property type="component" value="Unassembled WGS sequence"/>
</dbReference>